<organism evidence="3 4">
    <name type="scientific">Chitinivibrio alkaliphilus ACht1</name>
    <dbReference type="NCBI Taxonomy" id="1313304"/>
    <lineage>
        <taxon>Bacteria</taxon>
        <taxon>Pseudomonadati</taxon>
        <taxon>Fibrobacterota</taxon>
        <taxon>Chitinivibrionia</taxon>
        <taxon>Chitinivibrionales</taxon>
        <taxon>Chitinivibrionaceae</taxon>
        <taxon>Chitinivibrio</taxon>
    </lineage>
</organism>
<dbReference type="Pfam" id="PF01569">
    <property type="entry name" value="PAP2"/>
    <property type="match status" value="1"/>
</dbReference>
<feature type="transmembrane region" description="Helical" evidence="1">
    <location>
        <begin position="56"/>
        <end position="79"/>
    </location>
</feature>
<evidence type="ECO:0000313" key="4">
    <source>
        <dbReference type="Proteomes" id="UP000017148"/>
    </source>
</evidence>
<keyword evidence="1" id="KW-0472">Membrane</keyword>
<dbReference type="eggNOG" id="COG0671">
    <property type="taxonomic scope" value="Bacteria"/>
</dbReference>
<dbReference type="RefSeq" id="WP_022637555.1">
    <property type="nucleotide sequence ID" value="NZ_ASJR01000025.1"/>
</dbReference>
<dbReference type="PANTHER" id="PTHR14969">
    <property type="entry name" value="SPHINGOSINE-1-PHOSPHATE PHOSPHOHYDROLASE"/>
    <property type="match status" value="1"/>
</dbReference>
<feature type="transmembrane region" description="Helical" evidence="1">
    <location>
        <begin position="30"/>
        <end position="50"/>
    </location>
</feature>
<dbReference type="InterPro" id="IPR000326">
    <property type="entry name" value="PAP2/HPO"/>
</dbReference>
<feature type="transmembrane region" description="Helical" evidence="1">
    <location>
        <begin position="142"/>
        <end position="160"/>
    </location>
</feature>
<sequence>MGILDIDYQLFRFFNRTVAHPFLDWFMPRISSSTVLLTILFGGFALYIVWKRGRRIAWIHVLCGILLFAATDLFTFRVLKAHIPRNRPANSAYFDNTGQHLFLSDSFFRRGTMGGASFPSNHASNTFGQAVFWALLYPKAALYLYGFAVVVAWSRIYLGAHYPLDVSVGALVGAVWGMGVYLLYGFGRYKKQNRSS</sequence>
<dbReference type="Proteomes" id="UP000017148">
    <property type="component" value="Unassembled WGS sequence"/>
</dbReference>
<dbReference type="AlphaFoldDB" id="U7D956"/>
<dbReference type="SMART" id="SM00014">
    <property type="entry name" value="acidPPc"/>
    <property type="match status" value="1"/>
</dbReference>
<feature type="domain" description="Phosphatidic acid phosphatase type 2/haloperoxidase" evidence="2">
    <location>
        <begin position="62"/>
        <end position="181"/>
    </location>
</feature>
<protein>
    <submittedName>
        <fullName evidence="3">Membrane-associated phospholipid phosphatase</fullName>
    </submittedName>
</protein>
<name>U7D956_9BACT</name>
<keyword evidence="1" id="KW-1133">Transmembrane helix</keyword>
<accession>U7D956</accession>
<dbReference type="OrthoDB" id="9801622at2"/>
<evidence type="ECO:0000256" key="1">
    <source>
        <dbReference type="SAM" id="Phobius"/>
    </source>
</evidence>
<dbReference type="SUPFAM" id="SSF48317">
    <property type="entry name" value="Acid phosphatase/Vanadium-dependent haloperoxidase"/>
    <property type="match status" value="1"/>
</dbReference>
<keyword evidence="4" id="KW-1185">Reference proteome</keyword>
<gene>
    <name evidence="3" type="ORF">CALK_2179</name>
</gene>
<evidence type="ECO:0000259" key="2">
    <source>
        <dbReference type="SMART" id="SM00014"/>
    </source>
</evidence>
<dbReference type="PANTHER" id="PTHR14969:SF13">
    <property type="entry name" value="AT30094P"/>
    <property type="match status" value="1"/>
</dbReference>
<proteinExistence type="predicted"/>
<keyword evidence="1" id="KW-0812">Transmembrane</keyword>
<feature type="transmembrane region" description="Helical" evidence="1">
    <location>
        <begin position="166"/>
        <end position="186"/>
    </location>
</feature>
<comment type="caution">
    <text evidence="3">The sequence shown here is derived from an EMBL/GenBank/DDBJ whole genome shotgun (WGS) entry which is preliminary data.</text>
</comment>
<dbReference type="InterPro" id="IPR036938">
    <property type="entry name" value="PAP2/HPO_sf"/>
</dbReference>
<evidence type="ECO:0000313" key="3">
    <source>
        <dbReference type="EMBL" id="ERP30930.1"/>
    </source>
</evidence>
<dbReference type="STRING" id="1313304.CALK_2179"/>
<reference evidence="3 4" key="1">
    <citation type="journal article" date="2013" name="Environ. Microbiol.">
        <title>Genome analysis of Chitinivibrio alkaliphilus gen. nov., sp. nov., a novel extremely haloalkaliphilic anaerobic chitinolytic bacterium from the candidate phylum Termite Group 3.</title>
        <authorList>
            <person name="Sorokin D.Y."/>
            <person name="Gumerov V.M."/>
            <person name="Rakitin A.L."/>
            <person name="Beletsky A.V."/>
            <person name="Damste J.S."/>
            <person name="Muyzer G."/>
            <person name="Mardanov A.V."/>
            <person name="Ravin N.V."/>
        </authorList>
    </citation>
    <scope>NUCLEOTIDE SEQUENCE [LARGE SCALE GENOMIC DNA]</scope>
    <source>
        <strain evidence="3 4">ACht1</strain>
    </source>
</reference>
<dbReference type="EMBL" id="ASJR01000025">
    <property type="protein sequence ID" value="ERP30930.1"/>
    <property type="molecule type" value="Genomic_DNA"/>
</dbReference>
<dbReference type="Gene3D" id="1.20.144.10">
    <property type="entry name" value="Phosphatidic acid phosphatase type 2/haloperoxidase"/>
    <property type="match status" value="1"/>
</dbReference>